<organism evidence="7 8">
    <name type="scientific">Microbacterium protaetiae</name>
    <dbReference type="NCBI Taxonomy" id="2509458"/>
    <lineage>
        <taxon>Bacteria</taxon>
        <taxon>Bacillati</taxon>
        <taxon>Actinomycetota</taxon>
        <taxon>Actinomycetes</taxon>
        <taxon>Micrococcales</taxon>
        <taxon>Microbacteriaceae</taxon>
        <taxon>Microbacterium</taxon>
    </lineage>
</organism>
<dbReference type="Gene3D" id="3.30.1360.20">
    <property type="entry name" value="Transcriptional coactivator/pterin dehydratase"/>
    <property type="match status" value="1"/>
</dbReference>
<dbReference type="OrthoDB" id="15077at2"/>
<dbReference type="Pfam" id="PF01329">
    <property type="entry name" value="Pterin_4a"/>
    <property type="match status" value="1"/>
</dbReference>
<dbReference type="InterPro" id="IPR041581">
    <property type="entry name" value="Glyoxalase_6"/>
</dbReference>
<dbReference type="EC" id="4.2.1.96" evidence="3"/>
<dbReference type="SUPFAM" id="SSF55248">
    <property type="entry name" value="PCD-like"/>
    <property type="match status" value="1"/>
</dbReference>
<protein>
    <recommendedName>
        <fullName evidence="4">Putative pterin-4-alpha-carbinolamine dehydratase</fullName>
        <ecNumber evidence="3">4.2.1.96</ecNumber>
    </recommendedName>
</protein>
<evidence type="ECO:0000256" key="1">
    <source>
        <dbReference type="ARBA" id="ARBA00001554"/>
    </source>
</evidence>
<comment type="similarity">
    <text evidence="2">Belongs to the pterin-4-alpha-carbinolamine dehydratase family.</text>
</comment>
<evidence type="ECO:0000256" key="3">
    <source>
        <dbReference type="ARBA" id="ARBA00013252"/>
    </source>
</evidence>
<dbReference type="KEGG" id="mprt:ET475_06140"/>
<dbReference type="AlphaFoldDB" id="A0A4P6EES5"/>
<evidence type="ECO:0000256" key="5">
    <source>
        <dbReference type="ARBA" id="ARBA00023239"/>
    </source>
</evidence>
<dbReference type="InterPro" id="IPR001533">
    <property type="entry name" value="Pterin_deHydtase"/>
</dbReference>
<evidence type="ECO:0000313" key="7">
    <source>
        <dbReference type="EMBL" id="QAY59609.1"/>
    </source>
</evidence>
<dbReference type="EMBL" id="CP035494">
    <property type="protein sequence ID" value="QAY59609.1"/>
    <property type="molecule type" value="Genomic_DNA"/>
</dbReference>
<dbReference type="GO" id="GO:0006729">
    <property type="term" value="P:tetrahydrobiopterin biosynthetic process"/>
    <property type="evidence" value="ECO:0007669"/>
    <property type="project" value="InterPro"/>
</dbReference>
<reference evidence="7 8" key="1">
    <citation type="submission" date="2019-01" db="EMBL/GenBank/DDBJ databases">
        <title>Genome sequencing of strain DFW100M-13.</title>
        <authorList>
            <person name="Heo J."/>
            <person name="Kim S.-J."/>
            <person name="Kim J.-S."/>
            <person name="Hong S.-B."/>
            <person name="Kwon S.-W."/>
        </authorList>
    </citation>
    <scope>NUCLEOTIDE SEQUENCE [LARGE SCALE GENOMIC DNA]</scope>
    <source>
        <strain evidence="7 8">DFW100M-13</strain>
    </source>
</reference>
<dbReference type="InterPro" id="IPR036428">
    <property type="entry name" value="PCD_sf"/>
</dbReference>
<evidence type="ECO:0000259" key="6">
    <source>
        <dbReference type="Pfam" id="PF18029"/>
    </source>
</evidence>
<evidence type="ECO:0000313" key="8">
    <source>
        <dbReference type="Proteomes" id="UP000293995"/>
    </source>
</evidence>
<dbReference type="GO" id="GO:0008124">
    <property type="term" value="F:4-alpha-hydroxytetrahydrobiopterin dehydratase activity"/>
    <property type="evidence" value="ECO:0007669"/>
    <property type="project" value="UniProtKB-EC"/>
</dbReference>
<dbReference type="RefSeq" id="WP_129387270.1">
    <property type="nucleotide sequence ID" value="NZ_CP035494.1"/>
</dbReference>
<evidence type="ECO:0000256" key="4">
    <source>
        <dbReference type="ARBA" id="ARBA00021735"/>
    </source>
</evidence>
<dbReference type="InterPro" id="IPR029068">
    <property type="entry name" value="Glyas_Bleomycin-R_OHBP_Dase"/>
</dbReference>
<accession>A0A4P6EES5</accession>
<keyword evidence="5" id="KW-0456">Lyase</keyword>
<keyword evidence="8" id="KW-1185">Reference proteome</keyword>
<feature type="domain" description="Glyoxalase-like" evidence="6">
    <location>
        <begin position="125"/>
        <end position="216"/>
    </location>
</feature>
<sequence>MVESTESMPITQLFPQEFHETPGTEDWRVLFWGAHVFYRTESFAQAAAFVADIAQAAAEVGHDPDVDVRPEGVVVRTFSRIDGALSRKDADLAVAVSAAAHARGLTADPTMLKVVGIAVAQDAGADMRPFFESVFGYVRVGDEDLIDPLRRGPHLWFHELTPAKPGRGRTHIDLSVPADVAEDRMHAALAHGGRDVNGEIMPKTWTVASPENHGVDIAGWADLEA</sequence>
<dbReference type="Proteomes" id="UP000293995">
    <property type="component" value="Chromosome"/>
</dbReference>
<proteinExistence type="inferred from homology"/>
<dbReference type="Gene3D" id="3.10.180.10">
    <property type="entry name" value="2,3-Dihydroxybiphenyl 1,2-Dioxygenase, domain 1"/>
    <property type="match status" value="1"/>
</dbReference>
<name>A0A4P6EES5_9MICO</name>
<dbReference type="SUPFAM" id="SSF54593">
    <property type="entry name" value="Glyoxalase/Bleomycin resistance protein/Dihydroxybiphenyl dioxygenase"/>
    <property type="match status" value="1"/>
</dbReference>
<dbReference type="Pfam" id="PF18029">
    <property type="entry name" value="Glyoxalase_6"/>
    <property type="match status" value="1"/>
</dbReference>
<gene>
    <name evidence="7" type="ORF">ET475_06140</name>
</gene>
<comment type="catalytic activity">
    <reaction evidence="1">
        <text>(4aS,6R)-4a-hydroxy-L-erythro-5,6,7,8-tetrahydrobiopterin = (6R)-L-erythro-6,7-dihydrobiopterin + H2O</text>
        <dbReference type="Rhea" id="RHEA:11920"/>
        <dbReference type="ChEBI" id="CHEBI:15377"/>
        <dbReference type="ChEBI" id="CHEBI:15642"/>
        <dbReference type="ChEBI" id="CHEBI:43120"/>
        <dbReference type="EC" id="4.2.1.96"/>
    </reaction>
</comment>
<evidence type="ECO:0000256" key="2">
    <source>
        <dbReference type="ARBA" id="ARBA00006472"/>
    </source>
</evidence>